<sequence>MTRAVVLGGGFAGVLAAHVLAKHADEVVVIERDHYPPGPVPRRGLPQSHHNHVLVTSGARALDALLPGVVDELLARGAHRHGLPGDALILTAEGWFRRLDTDAYLLSCTRALLDEVVRRRVAVPVREGTRALGLIGDADAVRGVTVRRGDGAVESVEADFVLDASGRRSKAPRWLAELGAGPIEEEIAASGLAYATRIYRPPARLAAIPAIMIHPKGQPACGGTLFPIEDGRWIVTLTGTRGGEPPTDERAFMDFARSLRDPLIADLMAAATPLGGVRPYRDTANRRRFFERARLPAGFAVIGDAAVAVNPMHSHGMSVAAMTALKLDHELTERGATTGGLQVALAAEADDSWRMAVERTDQQVRLSPFEREIRTRLSRALLSSRDLAAEFFARHTLIPAVPAGAWLKQEAPPLTTEQAVAQHPRLSAWWSAQARTSAQARPGEP</sequence>
<keyword evidence="3" id="KW-1185">Reference proteome</keyword>
<gene>
    <name evidence="2" type="ORF">ACIBG2_33835</name>
</gene>
<dbReference type="Proteomes" id="UP001612741">
    <property type="component" value="Unassembled WGS sequence"/>
</dbReference>
<dbReference type="PRINTS" id="PR00420">
    <property type="entry name" value="RNGMNOXGNASE"/>
</dbReference>
<comment type="caution">
    <text evidence="2">The sequence shown here is derived from an EMBL/GenBank/DDBJ whole genome shotgun (WGS) entry which is preliminary data.</text>
</comment>
<dbReference type="PANTHER" id="PTHR43422:SF3">
    <property type="entry name" value="THIAMINE THIAZOLE SYNTHASE"/>
    <property type="match status" value="1"/>
</dbReference>
<dbReference type="PANTHER" id="PTHR43422">
    <property type="entry name" value="THIAMINE THIAZOLE SYNTHASE"/>
    <property type="match status" value="1"/>
</dbReference>
<dbReference type="RefSeq" id="WP_397087633.1">
    <property type="nucleotide sequence ID" value="NZ_JBITGY010000009.1"/>
</dbReference>
<dbReference type="Pfam" id="PF01494">
    <property type="entry name" value="FAD_binding_3"/>
    <property type="match status" value="1"/>
</dbReference>
<dbReference type="SUPFAM" id="SSF51905">
    <property type="entry name" value="FAD/NAD(P)-binding domain"/>
    <property type="match status" value="1"/>
</dbReference>
<dbReference type="Gene3D" id="3.50.50.60">
    <property type="entry name" value="FAD/NAD(P)-binding domain"/>
    <property type="match status" value="1"/>
</dbReference>
<accession>A0ABW7Z3H9</accession>
<name>A0ABW7Z3H9_9ACTN</name>
<organism evidence="2 3">
    <name type="scientific">Nonomuraea typhae</name>
    <dbReference type="NCBI Taxonomy" id="2603600"/>
    <lineage>
        <taxon>Bacteria</taxon>
        <taxon>Bacillati</taxon>
        <taxon>Actinomycetota</taxon>
        <taxon>Actinomycetes</taxon>
        <taxon>Streptosporangiales</taxon>
        <taxon>Streptosporangiaceae</taxon>
        <taxon>Nonomuraea</taxon>
    </lineage>
</organism>
<reference evidence="2 3" key="1">
    <citation type="submission" date="2024-10" db="EMBL/GenBank/DDBJ databases">
        <title>The Natural Products Discovery Center: Release of the First 8490 Sequenced Strains for Exploring Actinobacteria Biosynthetic Diversity.</title>
        <authorList>
            <person name="Kalkreuter E."/>
            <person name="Kautsar S.A."/>
            <person name="Yang D."/>
            <person name="Bader C.D."/>
            <person name="Teijaro C.N."/>
            <person name="Fluegel L."/>
            <person name="Davis C.M."/>
            <person name="Simpson J.R."/>
            <person name="Lauterbach L."/>
            <person name="Steele A.D."/>
            <person name="Gui C."/>
            <person name="Meng S."/>
            <person name="Li G."/>
            <person name="Viehrig K."/>
            <person name="Ye F."/>
            <person name="Su P."/>
            <person name="Kiefer A.F."/>
            <person name="Nichols A."/>
            <person name="Cepeda A.J."/>
            <person name="Yan W."/>
            <person name="Fan B."/>
            <person name="Jiang Y."/>
            <person name="Adhikari A."/>
            <person name="Zheng C.-J."/>
            <person name="Schuster L."/>
            <person name="Cowan T.M."/>
            <person name="Smanski M.J."/>
            <person name="Chevrette M.G."/>
            <person name="De Carvalho L.P.S."/>
            <person name="Shen B."/>
        </authorList>
    </citation>
    <scope>NUCLEOTIDE SEQUENCE [LARGE SCALE GENOMIC DNA]</scope>
    <source>
        <strain evidence="2 3">NPDC050545</strain>
    </source>
</reference>
<dbReference type="GO" id="GO:0016491">
    <property type="term" value="F:oxidoreductase activity"/>
    <property type="evidence" value="ECO:0007669"/>
    <property type="project" value="UniProtKB-KW"/>
</dbReference>
<dbReference type="InterPro" id="IPR002938">
    <property type="entry name" value="FAD-bd"/>
</dbReference>
<evidence type="ECO:0000313" key="3">
    <source>
        <dbReference type="Proteomes" id="UP001612741"/>
    </source>
</evidence>
<evidence type="ECO:0000313" key="2">
    <source>
        <dbReference type="EMBL" id="MFI6502400.1"/>
    </source>
</evidence>
<proteinExistence type="predicted"/>
<evidence type="ECO:0000259" key="1">
    <source>
        <dbReference type="Pfam" id="PF01494"/>
    </source>
</evidence>
<keyword evidence="2" id="KW-0560">Oxidoreductase</keyword>
<protein>
    <submittedName>
        <fullName evidence="2">NAD(P)/FAD-dependent oxidoreductase</fullName>
        <ecNumber evidence="2">1.-.-.-</ecNumber>
    </submittedName>
</protein>
<dbReference type="InterPro" id="IPR036188">
    <property type="entry name" value="FAD/NAD-bd_sf"/>
</dbReference>
<feature type="domain" description="FAD-binding" evidence="1">
    <location>
        <begin position="2"/>
        <end position="332"/>
    </location>
</feature>
<dbReference type="EC" id="1.-.-.-" evidence="2"/>
<dbReference type="EMBL" id="JBITGY010000009">
    <property type="protein sequence ID" value="MFI6502400.1"/>
    <property type="molecule type" value="Genomic_DNA"/>
</dbReference>